<dbReference type="Proteomes" id="UP001150830">
    <property type="component" value="Unassembled WGS sequence"/>
</dbReference>
<reference evidence="1" key="1">
    <citation type="submission" date="2022-11" db="EMBL/GenBank/DDBJ databases">
        <title>Parathalassolutuus dongxingensis gen. nov., sp. nov., a novel member of family Oceanospirillaceae isolated from a coastal shrimp pond in Guangxi, China.</title>
        <authorList>
            <person name="Chen H."/>
        </authorList>
    </citation>
    <scope>NUCLEOTIDE SEQUENCE</scope>
    <source>
        <strain evidence="1">G-43</strain>
    </source>
</reference>
<evidence type="ECO:0000313" key="1">
    <source>
        <dbReference type="EMBL" id="MCY0964815.1"/>
    </source>
</evidence>
<proteinExistence type="predicted"/>
<gene>
    <name evidence="1" type="ORF">OUO13_06425</name>
</gene>
<dbReference type="RefSeq" id="WP_283173032.1">
    <property type="nucleotide sequence ID" value="NZ_JAPNOA010000019.1"/>
</dbReference>
<keyword evidence="2" id="KW-1185">Reference proteome</keyword>
<accession>A0A9X3ECV3</accession>
<name>A0A9X3ECV3_9GAMM</name>
<evidence type="ECO:0000313" key="2">
    <source>
        <dbReference type="Proteomes" id="UP001150830"/>
    </source>
</evidence>
<sequence length="192" mass="22104">MSQFSLRLAHSGRLQEQPAAIDIAAHYPGRNMENRTAFTDMQSMDEALETELGNQQKLSFTAETSKKEFHFETFRIRGATHLETVLTIYRDGRWTSSSRIKTGNSPFKPQISLSLEFFRKSTGMQVPVGSTELDWSPKVLWSSTFGKNDEKVIEKKGSSDFVRQFFDVLHSDAEGKLKMRLQRRDSWISRLF</sequence>
<organism evidence="1 2">
    <name type="scientific">Parathalassolituus penaei</name>
    <dbReference type="NCBI Taxonomy" id="2997323"/>
    <lineage>
        <taxon>Bacteria</taxon>
        <taxon>Pseudomonadati</taxon>
        <taxon>Pseudomonadota</taxon>
        <taxon>Gammaproteobacteria</taxon>
        <taxon>Oceanospirillales</taxon>
        <taxon>Oceanospirillaceae</taxon>
        <taxon>Parathalassolituus</taxon>
    </lineage>
</organism>
<dbReference type="AlphaFoldDB" id="A0A9X3ECV3"/>
<protein>
    <submittedName>
        <fullName evidence="1">Uncharacterized protein</fullName>
    </submittedName>
</protein>
<dbReference type="EMBL" id="JAPNOA010000019">
    <property type="protein sequence ID" value="MCY0964815.1"/>
    <property type="molecule type" value="Genomic_DNA"/>
</dbReference>
<comment type="caution">
    <text evidence="1">The sequence shown here is derived from an EMBL/GenBank/DDBJ whole genome shotgun (WGS) entry which is preliminary data.</text>
</comment>